<organism evidence="3 4">
    <name type="scientific">Triparma strigata</name>
    <dbReference type="NCBI Taxonomy" id="1606541"/>
    <lineage>
        <taxon>Eukaryota</taxon>
        <taxon>Sar</taxon>
        <taxon>Stramenopiles</taxon>
        <taxon>Ochrophyta</taxon>
        <taxon>Bolidophyceae</taxon>
        <taxon>Parmales</taxon>
        <taxon>Triparmaceae</taxon>
        <taxon>Triparma</taxon>
    </lineage>
</organism>
<keyword evidence="2" id="KW-0812">Transmembrane</keyword>
<dbReference type="PANTHER" id="PTHR16024:SF6">
    <property type="entry name" value="XK-RELATED PROTEIN"/>
    <property type="match status" value="1"/>
</dbReference>
<sequence length="600" mass="68345">MDEDLEIKPQDTETSRLKRRLQLQEATIVALREEVKALTVKVPALKPGFHFLASHLEENEHEDDAVGALFTLYPSMAELYEKFPVFEELLVLAGVRIASGHKQRAAFRLVFGAILSISDTLSDVVLIYTYFPTSKSVFAIACVSSLLFNIVIQLLTVFVQYRNHSLQRRITESLYVLTFIKPGIDAYRVVNGNEMEVGCLVSPKGELEVMRMSELFAESIPFTLILTYALLTGNVREEPVAAIFSLIISVCSAAFISAGVSYDQDTDKKHRAENPNFYGCIPDDTMNRIKVFTCCFTISACQLTTKALACSLCAVQNMFTVFMYLGVNMGCFFLYKLCRGDLTTPNPIYGVLSVVISFLERFCHKTVTDFTANVHMRSNYCLGGLYWTFTILSTPVVCLVFGARYLTYIESDAGKERELPFILTATQVYGVIGGLIVLEAMAFVVYFNTIMPKYISSFYSMRTGHDSCKRKFLNHEDDDKYRLNILTNNRKKWRSIENDVAEWVTKKIPEWNESQPEWWNAQKKSIIPDWVVLDAEVLQTIRITEVKRSRQSIFQMVMSLSFFEHEDQDDDNDAETSLKKKAQRRRTLSNNARLHVNEAD</sequence>
<feature type="transmembrane region" description="Helical" evidence="2">
    <location>
        <begin position="312"/>
        <end position="335"/>
    </location>
</feature>
<feature type="coiled-coil region" evidence="1">
    <location>
        <begin position="14"/>
        <end position="41"/>
    </location>
</feature>
<name>A0A9W6ZNU5_9STRA</name>
<protein>
    <submittedName>
        <fullName evidence="3">Uncharacterized protein</fullName>
    </submittedName>
</protein>
<feature type="transmembrane region" description="Helical" evidence="2">
    <location>
        <begin position="426"/>
        <end position="447"/>
    </location>
</feature>
<feature type="transmembrane region" description="Helical" evidence="2">
    <location>
        <begin position="137"/>
        <end position="159"/>
    </location>
</feature>
<gene>
    <name evidence="3" type="ORF">TrST_g4677</name>
</gene>
<dbReference type="InterPro" id="IPR050895">
    <property type="entry name" value="XK-related_scramblase"/>
</dbReference>
<evidence type="ECO:0000313" key="4">
    <source>
        <dbReference type="Proteomes" id="UP001165085"/>
    </source>
</evidence>
<evidence type="ECO:0000256" key="2">
    <source>
        <dbReference type="SAM" id="Phobius"/>
    </source>
</evidence>
<accession>A0A9W6ZNU5</accession>
<dbReference type="AlphaFoldDB" id="A0A9W6ZNU5"/>
<keyword evidence="2" id="KW-1133">Transmembrane helix</keyword>
<dbReference type="EMBL" id="BRXY01000033">
    <property type="protein sequence ID" value="GMH55391.1"/>
    <property type="molecule type" value="Genomic_DNA"/>
</dbReference>
<keyword evidence="2" id="KW-0472">Membrane</keyword>
<proteinExistence type="predicted"/>
<dbReference type="Proteomes" id="UP001165085">
    <property type="component" value="Unassembled WGS sequence"/>
</dbReference>
<evidence type="ECO:0000313" key="3">
    <source>
        <dbReference type="EMBL" id="GMH55391.1"/>
    </source>
</evidence>
<dbReference type="GO" id="GO:0016020">
    <property type="term" value="C:membrane"/>
    <property type="evidence" value="ECO:0007669"/>
    <property type="project" value="TreeGrafter"/>
</dbReference>
<evidence type="ECO:0000256" key="1">
    <source>
        <dbReference type="SAM" id="Coils"/>
    </source>
</evidence>
<feature type="transmembrane region" description="Helical" evidence="2">
    <location>
        <begin position="384"/>
        <end position="406"/>
    </location>
</feature>
<feature type="transmembrane region" description="Helical" evidence="2">
    <location>
        <begin position="241"/>
        <end position="262"/>
    </location>
</feature>
<feature type="transmembrane region" description="Helical" evidence="2">
    <location>
        <begin position="106"/>
        <end position="131"/>
    </location>
</feature>
<reference evidence="4" key="1">
    <citation type="journal article" date="2023" name="Commun. Biol.">
        <title>Genome analysis of Parmales, the sister group of diatoms, reveals the evolutionary specialization of diatoms from phago-mixotrophs to photoautotrophs.</title>
        <authorList>
            <person name="Ban H."/>
            <person name="Sato S."/>
            <person name="Yoshikawa S."/>
            <person name="Yamada K."/>
            <person name="Nakamura Y."/>
            <person name="Ichinomiya M."/>
            <person name="Sato N."/>
            <person name="Blanc-Mathieu R."/>
            <person name="Endo H."/>
            <person name="Kuwata A."/>
            <person name="Ogata H."/>
        </authorList>
    </citation>
    <scope>NUCLEOTIDE SEQUENCE [LARGE SCALE GENOMIC DNA]</scope>
    <source>
        <strain evidence="4">NIES 3701</strain>
    </source>
</reference>
<comment type="caution">
    <text evidence="3">The sequence shown here is derived from an EMBL/GenBank/DDBJ whole genome shotgun (WGS) entry which is preliminary data.</text>
</comment>
<keyword evidence="4" id="KW-1185">Reference proteome</keyword>
<dbReference type="PANTHER" id="PTHR16024">
    <property type="entry name" value="XK-RELATED PROTEIN"/>
    <property type="match status" value="1"/>
</dbReference>
<keyword evidence="1" id="KW-0175">Coiled coil</keyword>